<protein>
    <submittedName>
        <fullName evidence="3">CubicO group peptidase, beta-lactamase class C family</fullName>
    </submittedName>
</protein>
<dbReference type="RefSeq" id="WP_089873885.1">
    <property type="nucleotide sequence ID" value="NZ_FNBH01000003.1"/>
</dbReference>
<dbReference type="InterPro" id="IPR012338">
    <property type="entry name" value="Beta-lactam/transpept-like"/>
</dbReference>
<evidence type="ECO:0000313" key="4">
    <source>
        <dbReference type="Proteomes" id="UP000199203"/>
    </source>
</evidence>
<name>A0A1G7RBZ1_9FLAO</name>
<feature type="signal peptide" evidence="1">
    <location>
        <begin position="1"/>
        <end position="19"/>
    </location>
</feature>
<dbReference type="InterPro" id="IPR001466">
    <property type="entry name" value="Beta-lactam-related"/>
</dbReference>
<keyword evidence="1" id="KW-0732">Signal</keyword>
<evidence type="ECO:0000256" key="1">
    <source>
        <dbReference type="SAM" id="SignalP"/>
    </source>
</evidence>
<gene>
    <name evidence="3" type="ORF">SAMN05421825_2624</name>
</gene>
<keyword evidence="4" id="KW-1185">Reference proteome</keyword>
<dbReference type="STRING" id="454006.SAMN05421825_2624"/>
<dbReference type="AlphaFoldDB" id="A0A1G7RBZ1"/>
<reference evidence="4" key="1">
    <citation type="submission" date="2016-10" db="EMBL/GenBank/DDBJ databases">
        <authorList>
            <person name="Varghese N."/>
            <person name="Submissions S."/>
        </authorList>
    </citation>
    <scope>NUCLEOTIDE SEQUENCE [LARGE SCALE GENOMIC DNA]</scope>
    <source>
        <strain evidence="4">DSM 19684</strain>
    </source>
</reference>
<dbReference type="EMBL" id="FNBH01000003">
    <property type="protein sequence ID" value="SDG08253.1"/>
    <property type="molecule type" value="Genomic_DNA"/>
</dbReference>
<organism evidence="3 4">
    <name type="scientific">Epilithonimonas hungarica</name>
    <dbReference type="NCBI Taxonomy" id="454006"/>
    <lineage>
        <taxon>Bacteria</taxon>
        <taxon>Pseudomonadati</taxon>
        <taxon>Bacteroidota</taxon>
        <taxon>Flavobacteriia</taxon>
        <taxon>Flavobacteriales</taxon>
        <taxon>Weeksellaceae</taxon>
        <taxon>Chryseobacterium group</taxon>
        <taxon>Epilithonimonas</taxon>
    </lineage>
</organism>
<proteinExistence type="predicted"/>
<evidence type="ECO:0000259" key="2">
    <source>
        <dbReference type="Pfam" id="PF00144"/>
    </source>
</evidence>
<dbReference type="PANTHER" id="PTHR43283">
    <property type="entry name" value="BETA-LACTAMASE-RELATED"/>
    <property type="match status" value="1"/>
</dbReference>
<dbReference type="PANTHER" id="PTHR43283:SF7">
    <property type="entry name" value="BETA-LACTAMASE-RELATED DOMAIN-CONTAINING PROTEIN"/>
    <property type="match status" value="1"/>
</dbReference>
<accession>A0A1G7RBZ1</accession>
<dbReference type="OrthoDB" id="9773047at2"/>
<feature type="domain" description="Beta-lactamase-related" evidence="2">
    <location>
        <begin position="62"/>
        <end position="331"/>
    </location>
</feature>
<dbReference type="InterPro" id="IPR050789">
    <property type="entry name" value="Diverse_Enzym_Activities"/>
</dbReference>
<feature type="chain" id="PRO_5011695447" evidence="1">
    <location>
        <begin position="20"/>
        <end position="513"/>
    </location>
</feature>
<sequence length="513" mass="58588">MFNPSFICRKAVLPQMAFACALFSAQSPLQKSVPEKEGISSEAIVKFLQAANKLQSTEFKSFMLLRHGKVISDVHWNPYQKDLKNRLYSCSKSFTATAIGFAVQENKLKVTDKVISFFPDKQPSEISDNLKELSIQNLLTMSSGMEKEPDFIRGSENDWVKAYLAVPIDNKPGSKFNYSSLATFMLSAIMQKVTGQTVADYLKPRLFDPLGIKGYDWESNPQGINTGGWGLRVKTEDMAKFAQLFLQKGKWNGKQIISEEWVKEASSAHILQNPNADEKLKSENDWVQGYGYQMWRNRFNSFRGDGAYGQYMLVLPEQDAVVIITAESNNLQEELNLVWEHLLPAFQPKAIPENKSAYQKLKGLENNLSIEPLKSDIFPKINKTFSFAENKDKYQSVELKSNGQKLEMKLTINGKSYPFEFTSGKWNQQETMWIQPTSDRKSITDSYKLYPAKITNSFRWKDEKTLELKTIYLETPHSHLMEITFDNDSLIFELKNSADFGKKSTILKATEIK</sequence>
<evidence type="ECO:0000313" key="3">
    <source>
        <dbReference type="EMBL" id="SDG08253.1"/>
    </source>
</evidence>
<dbReference type="Proteomes" id="UP000199203">
    <property type="component" value="Unassembled WGS sequence"/>
</dbReference>
<dbReference type="Gene3D" id="3.40.710.10">
    <property type="entry name" value="DD-peptidase/beta-lactamase superfamily"/>
    <property type="match status" value="1"/>
</dbReference>
<dbReference type="SUPFAM" id="SSF56601">
    <property type="entry name" value="beta-lactamase/transpeptidase-like"/>
    <property type="match status" value="1"/>
</dbReference>
<dbReference type="Pfam" id="PF00144">
    <property type="entry name" value="Beta-lactamase"/>
    <property type="match status" value="1"/>
</dbReference>